<dbReference type="Pfam" id="PF02321">
    <property type="entry name" value="OEP"/>
    <property type="match status" value="2"/>
</dbReference>
<name>A0A318E5N2_9GAMM</name>
<protein>
    <submittedName>
        <fullName evidence="3">Cobalt-zinc-cadmium efflux system outer membrane protein</fullName>
    </submittedName>
</protein>
<comment type="caution">
    <text evidence="3">The sequence shown here is derived from an EMBL/GenBank/DDBJ whole genome shotgun (WGS) entry which is preliminary data.</text>
</comment>
<dbReference type="InterPro" id="IPR003423">
    <property type="entry name" value="OMP_efflux"/>
</dbReference>
<dbReference type="AlphaFoldDB" id="A0A318E5N2"/>
<dbReference type="PANTHER" id="PTHR30203:SF24">
    <property type="entry name" value="BLR4935 PROTEIN"/>
    <property type="match status" value="1"/>
</dbReference>
<evidence type="ECO:0000313" key="4">
    <source>
        <dbReference type="Proteomes" id="UP000248330"/>
    </source>
</evidence>
<sequence length="419" mass="45979">MFFRLIAAGRLAPVVLLAVAFSDPSVASGASLKLRDALARTLESNPDLAAYEYVLRAQDGRITQAGLRPNPVITADVENAFGTGETRGLDATEMTIGLSQLIELDGLRDKRVTSAQFTREGLEIDGQIRRLDILAETARRFVKLVGQQEQHRLTHLAVELSEKTAEAVQRRVAAAISPESERDRAAVALERARIADAHAEHALVAARYELAASWGAIQPDFVEAAADLYALPELSAYEDLLAALERTPDLSRYLSERRLRESEVTLALASQRPGIEIGAGIRRLAEIDDTAFVFNVGIPLTVNNRNQGAVAEAEALKAGAQANRSAALLKARTQLFSNHRELQDLGQQVRALRERALPRTEAALKGTESAYERGRYSYLELVDAQRELLSVRDNLIEAAMQYHLTLIEIERLTATAVSR</sequence>
<keyword evidence="4" id="KW-1185">Reference proteome</keyword>
<feature type="chain" id="PRO_5016447663" evidence="2">
    <location>
        <begin position="28"/>
        <end position="419"/>
    </location>
</feature>
<dbReference type="SUPFAM" id="SSF56954">
    <property type="entry name" value="Outer membrane efflux proteins (OEP)"/>
    <property type="match status" value="1"/>
</dbReference>
<evidence type="ECO:0000256" key="2">
    <source>
        <dbReference type="SAM" id="SignalP"/>
    </source>
</evidence>
<dbReference type="InterPro" id="IPR010131">
    <property type="entry name" value="MdtP/NodT-like"/>
</dbReference>
<evidence type="ECO:0000313" key="3">
    <source>
        <dbReference type="EMBL" id="PXV63737.1"/>
    </source>
</evidence>
<dbReference type="OrthoDB" id="9791261at2"/>
<keyword evidence="2" id="KW-0732">Signal</keyword>
<reference evidence="3 4" key="1">
    <citation type="submission" date="2018-04" db="EMBL/GenBank/DDBJ databases">
        <title>Genomic Encyclopedia of Type Strains, Phase IV (KMG-IV): sequencing the most valuable type-strain genomes for metagenomic binning, comparative biology and taxonomic classification.</title>
        <authorList>
            <person name="Goeker M."/>
        </authorList>
    </citation>
    <scope>NUCLEOTIDE SEQUENCE [LARGE SCALE GENOMIC DNA]</scope>
    <source>
        <strain evidence="3 4">DSM 104150</strain>
    </source>
</reference>
<comment type="similarity">
    <text evidence="1">Belongs to the outer membrane factor (OMF) (TC 1.B.17) family.</text>
</comment>
<proteinExistence type="inferred from homology"/>
<accession>A0A318E5N2</accession>
<dbReference type="Proteomes" id="UP000248330">
    <property type="component" value="Unassembled WGS sequence"/>
</dbReference>
<evidence type="ECO:0000256" key="1">
    <source>
        <dbReference type="ARBA" id="ARBA00007613"/>
    </source>
</evidence>
<dbReference type="EMBL" id="QICN01000015">
    <property type="protein sequence ID" value="PXV63737.1"/>
    <property type="molecule type" value="Genomic_DNA"/>
</dbReference>
<dbReference type="GO" id="GO:0015562">
    <property type="term" value="F:efflux transmembrane transporter activity"/>
    <property type="evidence" value="ECO:0007669"/>
    <property type="project" value="InterPro"/>
</dbReference>
<dbReference type="RefSeq" id="WP_110266873.1">
    <property type="nucleotide sequence ID" value="NZ_CAWNXA010000015.1"/>
</dbReference>
<feature type="signal peptide" evidence="2">
    <location>
        <begin position="1"/>
        <end position="27"/>
    </location>
</feature>
<gene>
    <name evidence="3" type="ORF">C8D93_11546</name>
</gene>
<organism evidence="3 4">
    <name type="scientific">Sinimarinibacterium flocculans</name>
    <dbReference type="NCBI Taxonomy" id="985250"/>
    <lineage>
        <taxon>Bacteria</taxon>
        <taxon>Pseudomonadati</taxon>
        <taxon>Pseudomonadota</taxon>
        <taxon>Gammaproteobacteria</taxon>
        <taxon>Nevskiales</taxon>
        <taxon>Nevskiaceae</taxon>
        <taxon>Sinimarinibacterium</taxon>
    </lineage>
</organism>
<dbReference type="Gene3D" id="1.20.1600.10">
    <property type="entry name" value="Outer membrane efflux proteins (OEP)"/>
    <property type="match status" value="1"/>
</dbReference>
<dbReference type="PANTHER" id="PTHR30203">
    <property type="entry name" value="OUTER MEMBRANE CATION EFFLUX PROTEIN"/>
    <property type="match status" value="1"/>
</dbReference>